<evidence type="ECO:0000313" key="3">
    <source>
        <dbReference type="Proteomes" id="UP000637628"/>
    </source>
</evidence>
<dbReference type="EMBL" id="BOML01000050">
    <property type="protein sequence ID" value="GIE04778.1"/>
    <property type="molecule type" value="Genomic_DNA"/>
</dbReference>
<dbReference type="InterPro" id="IPR050766">
    <property type="entry name" value="Bact_Lucif_Oxidored"/>
</dbReference>
<accession>A0ABQ3Z4K8</accession>
<dbReference type="PANTHER" id="PTHR30137:SF15">
    <property type="entry name" value="BLL6902 PROTEIN"/>
    <property type="match status" value="1"/>
</dbReference>
<keyword evidence="2" id="KW-0503">Monooxygenase</keyword>
<organism evidence="2 3">
    <name type="scientific">Paractinoplanes durhamensis</name>
    <dbReference type="NCBI Taxonomy" id="113563"/>
    <lineage>
        <taxon>Bacteria</taxon>
        <taxon>Bacillati</taxon>
        <taxon>Actinomycetota</taxon>
        <taxon>Actinomycetes</taxon>
        <taxon>Micromonosporales</taxon>
        <taxon>Micromonosporaceae</taxon>
        <taxon>Paractinoplanes</taxon>
    </lineage>
</organism>
<dbReference type="Pfam" id="PF00296">
    <property type="entry name" value="Bac_luciferase"/>
    <property type="match status" value="1"/>
</dbReference>
<dbReference type="PANTHER" id="PTHR30137">
    <property type="entry name" value="LUCIFERASE-LIKE MONOOXYGENASE"/>
    <property type="match status" value="1"/>
</dbReference>
<dbReference type="SUPFAM" id="SSF51679">
    <property type="entry name" value="Bacterial luciferase-like"/>
    <property type="match status" value="1"/>
</dbReference>
<keyword evidence="3" id="KW-1185">Reference proteome</keyword>
<evidence type="ECO:0000259" key="1">
    <source>
        <dbReference type="Pfam" id="PF00296"/>
    </source>
</evidence>
<keyword evidence="2" id="KW-0560">Oxidoreductase</keyword>
<dbReference type="RefSeq" id="WP_203731821.1">
    <property type="nucleotide sequence ID" value="NZ_BAAATX010000021.1"/>
</dbReference>
<sequence>MNRLGFNTRVSFPTGEAARGLREGIELFRAAEQLGYQSGWAYQRHFDNYLSSPLPFFAAAGQHTSRITLGSAVIPARYQDPVLLAEAAGTADLLIGGRLHLAFSSGTDAWDDVFGPVATDARTEGQRRLARFLAGVAGETLHTVTERRGIGGPPPGTELKVTPHSPGLRDRIWYGSGSIASAVTAAGQGLRLITGTILHDVPAGVSFPAHQANLIAAYRDAWIAAHDTTPPPVAVAASILPGTTPVLRRAYAEYDLDRRTNGPAASRPRGALEPTLSADLPTGMLMSPVHHGEPAAVADAVLADPGLTAADEVVLFLPPAFGLAANIRLLTDLAETVAPKLGWVPDTFH</sequence>
<evidence type="ECO:0000313" key="2">
    <source>
        <dbReference type="EMBL" id="GIE04778.1"/>
    </source>
</evidence>
<protein>
    <submittedName>
        <fullName evidence="2">Alkane monooxygenase</fullName>
    </submittedName>
</protein>
<feature type="domain" description="Luciferase-like" evidence="1">
    <location>
        <begin position="16"/>
        <end position="238"/>
    </location>
</feature>
<dbReference type="Gene3D" id="3.20.20.30">
    <property type="entry name" value="Luciferase-like domain"/>
    <property type="match status" value="1"/>
</dbReference>
<dbReference type="Proteomes" id="UP000637628">
    <property type="component" value="Unassembled WGS sequence"/>
</dbReference>
<gene>
    <name evidence="2" type="ORF">Adu01nite_61280</name>
</gene>
<dbReference type="InterPro" id="IPR011251">
    <property type="entry name" value="Luciferase-like_dom"/>
</dbReference>
<proteinExistence type="predicted"/>
<name>A0ABQ3Z4K8_9ACTN</name>
<comment type="caution">
    <text evidence="2">The sequence shown here is derived from an EMBL/GenBank/DDBJ whole genome shotgun (WGS) entry which is preliminary data.</text>
</comment>
<dbReference type="GO" id="GO:0004497">
    <property type="term" value="F:monooxygenase activity"/>
    <property type="evidence" value="ECO:0007669"/>
    <property type="project" value="UniProtKB-KW"/>
</dbReference>
<dbReference type="InterPro" id="IPR036661">
    <property type="entry name" value="Luciferase-like_sf"/>
</dbReference>
<reference evidence="2 3" key="1">
    <citation type="submission" date="2021-01" db="EMBL/GenBank/DDBJ databases">
        <title>Whole genome shotgun sequence of Actinoplanes durhamensis NBRC 14914.</title>
        <authorList>
            <person name="Komaki H."/>
            <person name="Tamura T."/>
        </authorList>
    </citation>
    <scope>NUCLEOTIDE SEQUENCE [LARGE SCALE GENOMIC DNA]</scope>
    <source>
        <strain evidence="2 3">NBRC 14914</strain>
    </source>
</reference>